<keyword evidence="8" id="KW-1185">Reference proteome</keyword>
<dbReference type="Pfam" id="PF13287">
    <property type="entry name" value="Fn3_assoc"/>
    <property type="match status" value="1"/>
</dbReference>
<dbReference type="GO" id="GO:0016139">
    <property type="term" value="P:glycoside catabolic process"/>
    <property type="evidence" value="ECO:0007669"/>
    <property type="project" value="TreeGrafter"/>
</dbReference>
<sequence length="743" mass="83971">MSRIVFKSIIIIVTLLVSCKNNEIVQNSIEILSGDSQEDIIQKSVLVVPKENQYAWQQLEFIAFVHFGPNTFTGVEWGSGKEDPNVFQPTEFNPKQWVDVMKDAGMKMVMLTAKHHDGFCLWPTSTTPHSVKSTSWKDGKGDVFGDLVKAARNEGLKVGVYLSPADLSEIERKGGTYGNHSKPKSIIIPSDKTLKDAASQTFEYIVDDYNALFLNQLYELLTQYGDIVEVWFDGANPKPGLGQEYDRKTWYDLIKKLQPNATIAVKGADVRWCGNEAGKTRSSEWSVVPLPVHPDNYDWPDMTDDDLGSREKIKDAEYLYWYPAETNTSIRMGWFYRDDEQYVKTVETLVDNWYRSVGGNTVFLLNITPDRRGLIPEKDALRLQSMGKIIKEAFAYNLSKNASVKASSIDYNYLPENAIDGNMESAWKAMDGQEQAELELTLMEEKEVNRIVLQECIKTLGQRIEKFTIEAKIDEEWKEIVNGTTIGYKNISRFKTIKTNKLKLKILASRVSPAIAAFEIYNAPEMLTNPIIVRNKEGLVTISCKSFDPVIYYTTDGSQPDQNSILYTKPFLMDQGGLVKAVSYVNEGNNKSETIEARLGVCPAKWQVLSFSAEQKLHEAVLAIDGDPQTYWHTQWGDNPPQNPHDIIVGLGEELDLTGFTYLPRNDGLGGICKSYVFEVSMDGKNWEIAKKGEFGNIKNNPINQMMFFSKIYKAKYIRFTSLDNINGDAYLSMAELGVLTNN</sequence>
<dbReference type="GO" id="GO:0006004">
    <property type="term" value="P:fucose metabolic process"/>
    <property type="evidence" value="ECO:0007669"/>
    <property type="project" value="TreeGrafter"/>
</dbReference>
<evidence type="ECO:0000256" key="2">
    <source>
        <dbReference type="ARBA" id="ARBA00012662"/>
    </source>
</evidence>
<dbReference type="InterPro" id="IPR057739">
    <property type="entry name" value="Glyco_hydro_29_N"/>
</dbReference>
<reference evidence="7" key="1">
    <citation type="submission" date="2022-01" db="EMBL/GenBank/DDBJ databases">
        <title>Draft genome sequence of Sabulilitoribacter arenilitoris KCTC 52401.</title>
        <authorList>
            <person name="Oh J.-S."/>
        </authorList>
    </citation>
    <scope>NUCLEOTIDE SEQUENCE</scope>
    <source>
        <strain evidence="7">HMF6543</strain>
    </source>
</reference>
<accession>A0AAE3JLX3</accession>
<dbReference type="Proteomes" id="UP001199795">
    <property type="component" value="Unassembled WGS sequence"/>
</dbReference>
<dbReference type="PANTHER" id="PTHR10030">
    <property type="entry name" value="ALPHA-L-FUCOSIDASE"/>
    <property type="match status" value="1"/>
</dbReference>
<evidence type="ECO:0000256" key="4">
    <source>
        <dbReference type="ARBA" id="ARBA00022801"/>
    </source>
</evidence>
<dbReference type="InterPro" id="IPR000421">
    <property type="entry name" value="FA58C"/>
</dbReference>
<evidence type="ECO:0000313" key="7">
    <source>
        <dbReference type="EMBL" id="MCF7568779.1"/>
    </source>
</evidence>
<dbReference type="GO" id="GO:0004560">
    <property type="term" value="F:alpha-L-fucosidase activity"/>
    <property type="evidence" value="ECO:0007669"/>
    <property type="project" value="InterPro"/>
</dbReference>
<gene>
    <name evidence="7" type="ORF">L3X37_10445</name>
</gene>
<dbReference type="PROSITE" id="PS51257">
    <property type="entry name" value="PROKAR_LIPOPROTEIN"/>
    <property type="match status" value="1"/>
</dbReference>
<dbReference type="EC" id="3.2.1.51" evidence="2"/>
<organism evidence="7 8">
    <name type="scientific">Wocania arenilitoris</name>
    <dbReference type="NCBI Taxonomy" id="2044858"/>
    <lineage>
        <taxon>Bacteria</taxon>
        <taxon>Pseudomonadati</taxon>
        <taxon>Bacteroidota</taxon>
        <taxon>Flavobacteriia</taxon>
        <taxon>Flavobacteriales</taxon>
        <taxon>Flavobacteriaceae</taxon>
        <taxon>Wocania</taxon>
    </lineage>
</organism>
<evidence type="ECO:0000256" key="1">
    <source>
        <dbReference type="ARBA" id="ARBA00007951"/>
    </source>
</evidence>
<dbReference type="SUPFAM" id="SSF49785">
    <property type="entry name" value="Galactose-binding domain-like"/>
    <property type="match status" value="2"/>
</dbReference>
<evidence type="ECO:0000256" key="3">
    <source>
        <dbReference type="ARBA" id="ARBA00022729"/>
    </source>
</evidence>
<dbReference type="SUPFAM" id="SSF51445">
    <property type="entry name" value="(Trans)glycosidases"/>
    <property type="match status" value="1"/>
</dbReference>
<evidence type="ECO:0000313" key="8">
    <source>
        <dbReference type="Proteomes" id="UP001199795"/>
    </source>
</evidence>
<protein>
    <recommendedName>
        <fullName evidence="2">alpha-L-fucosidase</fullName>
        <ecNumber evidence="2">3.2.1.51</ecNumber>
    </recommendedName>
</protein>
<feature type="domain" description="F5/8 type C" evidence="6">
    <location>
        <begin position="594"/>
        <end position="739"/>
    </location>
</feature>
<name>A0AAE3JLX3_9FLAO</name>
<dbReference type="InterPro" id="IPR000933">
    <property type="entry name" value="Glyco_hydro_29"/>
</dbReference>
<dbReference type="InterPro" id="IPR017853">
    <property type="entry name" value="GH"/>
</dbReference>
<dbReference type="Pfam" id="PF01120">
    <property type="entry name" value="Alpha_L_fucos"/>
    <property type="match status" value="1"/>
</dbReference>
<keyword evidence="4" id="KW-0378">Hydrolase</keyword>
<keyword evidence="5" id="KW-0326">Glycosidase</keyword>
<dbReference type="PANTHER" id="PTHR10030:SF37">
    <property type="entry name" value="ALPHA-L-FUCOSIDASE-RELATED"/>
    <property type="match status" value="1"/>
</dbReference>
<evidence type="ECO:0000259" key="6">
    <source>
        <dbReference type="PROSITE" id="PS50022"/>
    </source>
</evidence>
<evidence type="ECO:0000256" key="5">
    <source>
        <dbReference type="ARBA" id="ARBA00023295"/>
    </source>
</evidence>
<dbReference type="InterPro" id="IPR026876">
    <property type="entry name" value="Fn3_assoc_repeat"/>
</dbReference>
<comment type="similarity">
    <text evidence="1">Belongs to the glycosyl hydrolase 29 family.</text>
</comment>
<dbReference type="Pfam" id="PF00754">
    <property type="entry name" value="F5_F8_type_C"/>
    <property type="match status" value="2"/>
</dbReference>
<dbReference type="InterPro" id="IPR008979">
    <property type="entry name" value="Galactose-bd-like_sf"/>
</dbReference>
<comment type="caution">
    <text evidence="7">The sequence shown here is derived from an EMBL/GenBank/DDBJ whole genome shotgun (WGS) entry which is preliminary data.</text>
</comment>
<dbReference type="EMBL" id="JAKKDU010000011">
    <property type="protein sequence ID" value="MCF7568779.1"/>
    <property type="molecule type" value="Genomic_DNA"/>
</dbReference>
<dbReference type="AlphaFoldDB" id="A0AAE3JLX3"/>
<dbReference type="Gene3D" id="3.20.20.80">
    <property type="entry name" value="Glycosidases"/>
    <property type="match status" value="1"/>
</dbReference>
<dbReference type="SMART" id="SM00812">
    <property type="entry name" value="Alpha_L_fucos"/>
    <property type="match status" value="1"/>
</dbReference>
<dbReference type="GO" id="GO:0005764">
    <property type="term" value="C:lysosome"/>
    <property type="evidence" value="ECO:0007669"/>
    <property type="project" value="TreeGrafter"/>
</dbReference>
<dbReference type="Gene3D" id="2.60.120.260">
    <property type="entry name" value="Galactose-binding domain-like"/>
    <property type="match status" value="2"/>
</dbReference>
<dbReference type="RefSeq" id="WP_237240117.1">
    <property type="nucleotide sequence ID" value="NZ_JAKKDU010000011.1"/>
</dbReference>
<proteinExistence type="inferred from homology"/>
<keyword evidence="3" id="KW-0732">Signal</keyword>
<dbReference type="PROSITE" id="PS50022">
    <property type="entry name" value="FA58C_3"/>
    <property type="match status" value="1"/>
</dbReference>